<evidence type="ECO:0000256" key="2">
    <source>
        <dbReference type="ARBA" id="ARBA00022475"/>
    </source>
</evidence>
<accession>A0A5S4WWP8</accession>
<evidence type="ECO:0000313" key="7">
    <source>
        <dbReference type="EMBL" id="TYL84597.1"/>
    </source>
</evidence>
<reference evidence="7 8" key="1">
    <citation type="submission" date="2019-08" db="EMBL/GenBank/DDBJ databases">
        <title>Bradyrhizobium hipponensis sp. nov., a rhizobium isolated from a Lupinus angustifolius root nodule in Tunisia.</title>
        <authorList>
            <person name="Off K."/>
            <person name="Rejili M."/>
            <person name="Mars M."/>
            <person name="Brachmann A."/>
            <person name="Marin M."/>
        </authorList>
    </citation>
    <scope>NUCLEOTIDE SEQUENCE [LARGE SCALE GENOMIC DNA]</scope>
    <source>
        <strain evidence="7 8">CTAW11</strain>
    </source>
</reference>
<dbReference type="OrthoDB" id="8190760at2"/>
<evidence type="ECO:0000256" key="4">
    <source>
        <dbReference type="ARBA" id="ARBA00022989"/>
    </source>
</evidence>
<dbReference type="PANTHER" id="PTHR30250">
    <property type="entry name" value="PST FAMILY PREDICTED COLANIC ACID TRANSPORTER"/>
    <property type="match status" value="1"/>
</dbReference>
<comment type="subcellular location">
    <subcellularLocation>
        <location evidence="1">Cell membrane</location>
        <topology evidence="1">Multi-pass membrane protein</topology>
    </subcellularLocation>
</comment>
<feature type="transmembrane region" description="Helical" evidence="6">
    <location>
        <begin position="330"/>
        <end position="352"/>
    </location>
</feature>
<feature type="transmembrane region" description="Helical" evidence="6">
    <location>
        <begin position="358"/>
        <end position="378"/>
    </location>
</feature>
<sequence length="439" mass="46005">MAGKVFQLVTGVGIGLLLPLGLSLHEVGLFFFVQAIVNVSVVLAQLGLPVTIPGIVSHATAVGDTGRARIVAIETIKMSVISGLAVGCLVGICAFAFGTAANALSPQIWSLVPLIIPMIAAGAVLGVLAEIHRALYGMVAASFLPALQGLIVSAYLVFALAFKIPLSISNLLAASVLAAMAGIVLGLVQLGRMMRPWQRVPVTPAPPSDILAESWPNLVTTMSFVAASQLDIWVVGLGGHPADVACYGLALRIGSMFAVPLTIVSLTILPHIVTNWARHRRLYLQWLLTLSATGATFAALVGFVLFAGFGRSLILIIWGEAYSRAFRAALILGLGQVMFSAGGVAGYALILLGRQKAAMVITLIIASVTVPLAAWAMFKFGILGVATVYAASSTTQALVNVLLVRNFFGLTANARLINPLRVGRLLSHTPKSLRNTLPH</sequence>
<dbReference type="InterPro" id="IPR050833">
    <property type="entry name" value="Poly_Biosynth_Transport"/>
</dbReference>
<evidence type="ECO:0008006" key="9">
    <source>
        <dbReference type="Google" id="ProtNLM"/>
    </source>
</evidence>
<dbReference type="RefSeq" id="WP_148751249.1">
    <property type="nucleotide sequence ID" value="NZ_VSSR01000021.1"/>
</dbReference>
<keyword evidence="4 6" id="KW-1133">Transmembrane helix</keyword>
<gene>
    <name evidence="7" type="ORF">FXB38_13005</name>
</gene>
<comment type="caution">
    <text evidence="7">The sequence shown here is derived from an EMBL/GenBank/DDBJ whole genome shotgun (WGS) entry which is preliminary data.</text>
</comment>
<keyword evidence="2" id="KW-1003">Cell membrane</keyword>
<dbReference type="AlphaFoldDB" id="A0A5S4WWP8"/>
<feature type="transmembrane region" description="Helical" evidence="6">
    <location>
        <begin position="30"/>
        <end position="57"/>
    </location>
</feature>
<dbReference type="EMBL" id="VSSR01000021">
    <property type="protein sequence ID" value="TYL84597.1"/>
    <property type="molecule type" value="Genomic_DNA"/>
</dbReference>
<feature type="transmembrane region" description="Helical" evidence="6">
    <location>
        <begin position="107"/>
        <end position="128"/>
    </location>
</feature>
<dbReference type="PANTHER" id="PTHR30250:SF11">
    <property type="entry name" value="O-ANTIGEN TRANSPORTER-RELATED"/>
    <property type="match status" value="1"/>
</dbReference>
<dbReference type="Proteomes" id="UP000324853">
    <property type="component" value="Unassembled WGS sequence"/>
</dbReference>
<feature type="transmembrane region" description="Helical" evidence="6">
    <location>
        <begin position="5"/>
        <end position="24"/>
    </location>
</feature>
<feature type="transmembrane region" description="Helical" evidence="6">
    <location>
        <begin position="168"/>
        <end position="188"/>
    </location>
</feature>
<evidence type="ECO:0000313" key="8">
    <source>
        <dbReference type="Proteomes" id="UP000324853"/>
    </source>
</evidence>
<evidence type="ECO:0000256" key="1">
    <source>
        <dbReference type="ARBA" id="ARBA00004651"/>
    </source>
</evidence>
<proteinExistence type="predicted"/>
<keyword evidence="3 6" id="KW-0812">Transmembrane</keyword>
<feature type="transmembrane region" description="Helical" evidence="6">
    <location>
        <begin position="297"/>
        <end position="318"/>
    </location>
</feature>
<evidence type="ECO:0000256" key="6">
    <source>
        <dbReference type="SAM" id="Phobius"/>
    </source>
</evidence>
<name>A0A5S4WWP8_9BRAD</name>
<feature type="transmembrane region" description="Helical" evidence="6">
    <location>
        <begin position="135"/>
        <end position="162"/>
    </location>
</feature>
<organism evidence="7 8">
    <name type="scientific">Bradyrhizobium cytisi</name>
    <dbReference type="NCBI Taxonomy" id="515489"/>
    <lineage>
        <taxon>Bacteria</taxon>
        <taxon>Pseudomonadati</taxon>
        <taxon>Pseudomonadota</taxon>
        <taxon>Alphaproteobacteria</taxon>
        <taxon>Hyphomicrobiales</taxon>
        <taxon>Nitrobacteraceae</taxon>
        <taxon>Bradyrhizobium</taxon>
    </lineage>
</organism>
<dbReference type="GO" id="GO:0005886">
    <property type="term" value="C:plasma membrane"/>
    <property type="evidence" value="ECO:0007669"/>
    <property type="project" value="UniProtKB-SubCell"/>
</dbReference>
<feature type="transmembrane region" description="Helical" evidence="6">
    <location>
        <begin position="78"/>
        <end position="101"/>
    </location>
</feature>
<evidence type="ECO:0000256" key="5">
    <source>
        <dbReference type="ARBA" id="ARBA00023136"/>
    </source>
</evidence>
<evidence type="ECO:0000256" key="3">
    <source>
        <dbReference type="ARBA" id="ARBA00022692"/>
    </source>
</evidence>
<protein>
    <recommendedName>
        <fullName evidence="9">Oligosaccharide flippase family protein</fullName>
    </recommendedName>
</protein>
<feature type="transmembrane region" description="Helical" evidence="6">
    <location>
        <begin position="257"/>
        <end position="277"/>
    </location>
</feature>
<keyword evidence="8" id="KW-1185">Reference proteome</keyword>
<keyword evidence="5 6" id="KW-0472">Membrane</keyword>